<comment type="caution">
    <text evidence="1">The sequence shown here is derived from an EMBL/GenBank/DDBJ whole genome shotgun (WGS) entry which is preliminary data.</text>
</comment>
<evidence type="ECO:0000313" key="1">
    <source>
        <dbReference type="EMBL" id="CAI9550361.1"/>
    </source>
</evidence>
<dbReference type="EMBL" id="CATNWA010005612">
    <property type="protein sequence ID" value="CAI9550361.1"/>
    <property type="molecule type" value="Genomic_DNA"/>
</dbReference>
<keyword evidence="2" id="KW-1185">Reference proteome</keyword>
<organism evidence="1 2">
    <name type="scientific">Staurois parvus</name>
    <dbReference type="NCBI Taxonomy" id="386267"/>
    <lineage>
        <taxon>Eukaryota</taxon>
        <taxon>Metazoa</taxon>
        <taxon>Chordata</taxon>
        <taxon>Craniata</taxon>
        <taxon>Vertebrata</taxon>
        <taxon>Euteleostomi</taxon>
        <taxon>Amphibia</taxon>
        <taxon>Batrachia</taxon>
        <taxon>Anura</taxon>
        <taxon>Neobatrachia</taxon>
        <taxon>Ranoidea</taxon>
        <taxon>Ranidae</taxon>
        <taxon>Staurois</taxon>
    </lineage>
</organism>
<proteinExistence type="predicted"/>
<protein>
    <submittedName>
        <fullName evidence="1">Uncharacterized protein</fullName>
    </submittedName>
</protein>
<evidence type="ECO:0000313" key="2">
    <source>
        <dbReference type="Proteomes" id="UP001162483"/>
    </source>
</evidence>
<sequence>MQSGKYHSPGNCQTQTHPLVIARQRRVITPENMSLMLCIVLGDTVGNFCTWCILACADPANS</sequence>
<name>A0ABN9BRN8_9NEOB</name>
<dbReference type="Proteomes" id="UP001162483">
    <property type="component" value="Unassembled WGS sequence"/>
</dbReference>
<accession>A0ABN9BRN8</accession>
<reference evidence="1" key="1">
    <citation type="submission" date="2023-05" db="EMBL/GenBank/DDBJ databases">
        <authorList>
            <person name="Stuckert A."/>
        </authorList>
    </citation>
    <scope>NUCLEOTIDE SEQUENCE</scope>
</reference>
<gene>
    <name evidence="1" type="ORF">SPARVUS_LOCUS3501245</name>
</gene>